<feature type="region of interest" description="Disordered" evidence="1">
    <location>
        <begin position="1"/>
        <end position="59"/>
    </location>
</feature>
<reference evidence="2 3" key="1">
    <citation type="submission" date="2019-03" db="EMBL/GenBank/DDBJ databases">
        <title>First draft genome of Liparis tanakae, snailfish: a comprehensive survey of snailfish specific genes.</title>
        <authorList>
            <person name="Kim W."/>
            <person name="Song I."/>
            <person name="Jeong J.-H."/>
            <person name="Kim D."/>
            <person name="Kim S."/>
            <person name="Ryu S."/>
            <person name="Song J.Y."/>
            <person name="Lee S.K."/>
        </authorList>
    </citation>
    <scope>NUCLEOTIDE SEQUENCE [LARGE SCALE GENOMIC DNA]</scope>
    <source>
        <tissue evidence="2">Muscle</tissue>
    </source>
</reference>
<name>A0A4Z2HPM0_9TELE</name>
<organism evidence="2 3">
    <name type="scientific">Liparis tanakae</name>
    <name type="common">Tanaka's snailfish</name>
    <dbReference type="NCBI Taxonomy" id="230148"/>
    <lineage>
        <taxon>Eukaryota</taxon>
        <taxon>Metazoa</taxon>
        <taxon>Chordata</taxon>
        <taxon>Craniata</taxon>
        <taxon>Vertebrata</taxon>
        <taxon>Euteleostomi</taxon>
        <taxon>Actinopterygii</taxon>
        <taxon>Neopterygii</taxon>
        <taxon>Teleostei</taxon>
        <taxon>Neoteleostei</taxon>
        <taxon>Acanthomorphata</taxon>
        <taxon>Eupercaria</taxon>
        <taxon>Perciformes</taxon>
        <taxon>Cottioidei</taxon>
        <taxon>Cottales</taxon>
        <taxon>Liparidae</taxon>
        <taxon>Liparis</taxon>
    </lineage>
</organism>
<protein>
    <submittedName>
        <fullName evidence="2">Uncharacterized protein</fullName>
    </submittedName>
</protein>
<accession>A0A4Z2HPM0</accession>
<keyword evidence="3" id="KW-1185">Reference proteome</keyword>
<dbReference type="Proteomes" id="UP000314294">
    <property type="component" value="Unassembled WGS sequence"/>
</dbReference>
<dbReference type="OrthoDB" id="4062651at2759"/>
<evidence type="ECO:0000256" key="1">
    <source>
        <dbReference type="SAM" id="MobiDB-lite"/>
    </source>
</evidence>
<evidence type="ECO:0000313" key="2">
    <source>
        <dbReference type="EMBL" id="TNN67758.1"/>
    </source>
</evidence>
<sequence>MNRAPLAQHKSPSPMNWERSPKPDFNALRPQAATHLHPSPQRTEDRSKDQVLVPTGGAEPTQDFLNMKFFREAAKDLPCNLPTTGRVVVRRFEEKDGEVGTWEQKEVVTRDGKIVKFDDIRIHKESRNSRRLRSTYTPVQSPIQHEVNKPKHISSSPTPALGCEAEEQLGTADRNFTDTVRKFPVQNKRHFSMLQKCTSFPRHRLWFAAPTGGTGRLLLPSLQSNLSRVERSEECRRAEYGHHNNNNNNNNNNSGPAMANASRGITL</sequence>
<dbReference type="AlphaFoldDB" id="A0A4Z2HPM0"/>
<feature type="compositionally biased region" description="Low complexity" evidence="1">
    <location>
        <begin position="244"/>
        <end position="253"/>
    </location>
</feature>
<comment type="caution">
    <text evidence="2">The sequence shown here is derived from an EMBL/GenBank/DDBJ whole genome shotgun (WGS) entry which is preliminary data.</text>
</comment>
<dbReference type="EMBL" id="SRLO01000199">
    <property type="protein sequence ID" value="TNN67758.1"/>
    <property type="molecule type" value="Genomic_DNA"/>
</dbReference>
<feature type="region of interest" description="Disordered" evidence="1">
    <location>
        <begin position="240"/>
        <end position="267"/>
    </location>
</feature>
<proteinExistence type="predicted"/>
<gene>
    <name evidence="2" type="ORF">EYF80_022074</name>
</gene>
<evidence type="ECO:0000313" key="3">
    <source>
        <dbReference type="Proteomes" id="UP000314294"/>
    </source>
</evidence>